<dbReference type="Gene3D" id="6.10.340.10">
    <property type="match status" value="1"/>
</dbReference>
<keyword evidence="5" id="KW-0418">Kinase</keyword>
<evidence type="ECO:0000256" key="2">
    <source>
        <dbReference type="ARBA" id="ARBA00012438"/>
    </source>
</evidence>
<keyword evidence="3" id="KW-0808">Transferase</keyword>
<evidence type="ECO:0000256" key="1">
    <source>
        <dbReference type="ARBA" id="ARBA00000085"/>
    </source>
</evidence>
<sequence length="564" mass="64988">MKIKMLNKLYLLSIKTKITITLFLIIFLFSTGIFFMIKNSLSNNINTLASNTTKDLIKVNEAFFIKSLLEDDVWSIYKFLDSLTKINLITSAGFIDSSNKIIAHTNSADFPMNKEIEIKKEENLVFIPLINNGLVLGVFLIELDKFSLASLFEDLKTNIAISILIATILSFLIAYFISNSILNRLKILSHNALMIQNKQWDKIKYINSKEKDEITLFQNSMELILKKLHDSIKNEQNLRDFYHDILESLDEFILLCDYDFKILYENSHSLSNLIVKEHSINKRILSSIEMNISRNNSNFMIDIENKDGKTIYLFVIIKNLKDSLAISFSDITLLKHLQEKQCFTNSFEIVGEISSSVVHEIKNYLQPAKLLIEQDELDDEDKKRITNIISKIDFLVNEFLKTGRPIDKLLAEQIDINYQINNILNILQTQIKNKNLTIKKDILTDLKLFIAITDFETILINLIENAIDESSNNGLIYINSYIKNRHTVIEVIDFGKGINKNILKDIYKPFFTTKGEKGSGIGLYTTYKIVYMYNGFIEVESKLGKTTFSINIPINHPIKNSLNE</sequence>
<keyword evidence="8" id="KW-0812">Transmembrane</keyword>
<evidence type="ECO:0000313" key="11">
    <source>
        <dbReference type="Proteomes" id="UP000238649"/>
    </source>
</evidence>
<organism evidence="10 11">
    <name type="scientific">Aliarcobacter cryaerophilus</name>
    <dbReference type="NCBI Taxonomy" id="28198"/>
    <lineage>
        <taxon>Bacteria</taxon>
        <taxon>Pseudomonadati</taxon>
        <taxon>Campylobacterota</taxon>
        <taxon>Epsilonproteobacteria</taxon>
        <taxon>Campylobacterales</taxon>
        <taxon>Arcobacteraceae</taxon>
        <taxon>Aliarcobacter</taxon>
    </lineage>
</organism>
<dbReference type="InterPro" id="IPR003594">
    <property type="entry name" value="HATPase_dom"/>
</dbReference>
<dbReference type="GO" id="GO:0004673">
    <property type="term" value="F:protein histidine kinase activity"/>
    <property type="evidence" value="ECO:0007669"/>
    <property type="project" value="UniProtKB-EC"/>
</dbReference>
<dbReference type="InterPro" id="IPR005467">
    <property type="entry name" value="His_kinase_dom"/>
</dbReference>
<feature type="transmembrane region" description="Helical" evidence="8">
    <location>
        <begin position="124"/>
        <end position="143"/>
    </location>
</feature>
<comment type="catalytic activity">
    <reaction evidence="1">
        <text>ATP + protein L-histidine = ADP + protein N-phospho-L-histidine.</text>
        <dbReference type="EC" id="2.7.13.3"/>
    </reaction>
</comment>
<keyword evidence="7" id="KW-0902">Two-component regulatory system</keyword>
<dbReference type="EMBL" id="NXGH01000004">
    <property type="protein sequence ID" value="PRM90508.1"/>
    <property type="molecule type" value="Genomic_DNA"/>
</dbReference>
<dbReference type="InterPro" id="IPR036890">
    <property type="entry name" value="HATPase_C_sf"/>
</dbReference>
<dbReference type="GO" id="GO:0000160">
    <property type="term" value="P:phosphorelay signal transduction system"/>
    <property type="evidence" value="ECO:0007669"/>
    <property type="project" value="UniProtKB-KW"/>
</dbReference>
<comment type="caution">
    <text evidence="10">The sequence shown here is derived from an EMBL/GenBank/DDBJ whole genome shotgun (WGS) entry which is preliminary data.</text>
</comment>
<keyword evidence="6" id="KW-0067">ATP-binding</keyword>
<dbReference type="SMART" id="SM00387">
    <property type="entry name" value="HATPase_c"/>
    <property type="match status" value="1"/>
</dbReference>
<evidence type="ECO:0000313" key="10">
    <source>
        <dbReference type="EMBL" id="PRM90508.1"/>
    </source>
</evidence>
<evidence type="ECO:0000256" key="4">
    <source>
        <dbReference type="ARBA" id="ARBA00022741"/>
    </source>
</evidence>
<evidence type="ECO:0000256" key="6">
    <source>
        <dbReference type="ARBA" id="ARBA00022840"/>
    </source>
</evidence>
<dbReference type="AlphaFoldDB" id="A0A2S9SVA4"/>
<dbReference type="SUPFAM" id="SSF55874">
    <property type="entry name" value="ATPase domain of HSP90 chaperone/DNA topoisomerase II/histidine kinase"/>
    <property type="match status" value="1"/>
</dbReference>
<reference evidence="10 11" key="1">
    <citation type="submission" date="2017-09" db="EMBL/GenBank/DDBJ databases">
        <title>Reassesment of A. cryaerophilus.</title>
        <authorList>
            <person name="Perez-Cataluna A."/>
            <person name="Collado L."/>
            <person name="Salgado O."/>
            <person name="Lefinanco V."/>
            <person name="Figueras M.J."/>
        </authorList>
    </citation>
    <scope>NUCLEOTIDE SEQUENCE [LARGE SCALE GENOMIC DNA]</scope>
    <source>
        <strain evidence="10 11">LMG 9871</strain>
    </source>
</reference>
<dbReference type="PRINTS" id="PR00344">
    <property type="entry name" value="BCTRLSENSOR"/>
</dbReference>
<evidence type="ECO:0000256" key="8">
    <source>
        <dbReference type="SAM" id="Phobius"/>
    </source>
</evidence>
<dbReference type="PANTHER" id="PTHR43065">
    <property type="entry name" value="SENSOR HISTIDINE KINASE"/>
    <property type="match status" value="1"/>
</dbReference>
<evidence type="ECO:0000259" key="9">
    <source>
        <dbReference type="PROSITE" id="PS50109"/>
    </source>
</evidence>
<gene>
    <name evidence="10" type="ORF">CJ671_02660</name>
</gene>
<feature type="transmembrane region" description="Helical" evidence="8">
    <location>
        <begin position="155"/>
        <end position="177"/>
    </location>
</feature>
<dbReference type="Gene3D" id="3.30.565.10">
    <property type="entry name" value="Histidine kinase-like ATPase, C-terminal domain"/>
    <property type="match status" value="1"/>
</dbReference>
<evidence type="ECO:0000256" key="3">
    <source>
        <dbReference type="ARBA" id="ARBA00022679"/>
    </source>
</evidence>
<dbReference type="PANTHER" id="PTHR43065:SF46">
    <property type="entry name" value="C4-DICARBOXYLATE TRANSPORT SENSOR PROTEIN DCTB"/>
    <property type="match status" value="1"/>
</dbReference>
<protein>
    <recommendedName>
        <fullName evidence="2">histidine kinase</fullName>
        <ecNumber evidence="2">2.7.13.3</ecNumber>
    </recommendedName>
</protein>
<dbReference type="EC" id="2.7.13.3" evidence="2"/>
<feature type="domain" description="Histidine kinase" evidence="9">
    <location>
        <begin position="356"/>
        <end position="556"/>
    </location>
</feature>
<feature type="transmembrane region" description="Helical" evidence="8">
    <location>
        <begin position="20"/>
        <end position="37"/>
    </location>
</feature>
<evidence type="ECO:0000256" key="5">
    <source>
        <dbReference type="ARBA" id="ARBA00022777"/>
    </source>
</evidence>
<accession>A0A2S9SVA4</accession>
<dbReference type="GO" id="GO:0005524">
    <property type="term" value="F:ATP binding"/>
    <property type="evidence" value="ECO:0007669"/>
    <property type="project" value="UniProtKB-KW"/>
</dbReference>
<name>A0A2S9SVA4_9BACT</name>
<dbReference type="Proteomes" id="UP000238649">
    <property type="component" value="Unassembled WGS sequence"/>
</dbReference>
<keyword evidence="8" id="KW-0472">Membrane</keyword>
<dbReference type="Pfam" id="PF02518">
    <property type="entry name" value="HATPase_c"/>
    <property type="match status" value="1"/>
</dbReference>
<proteinExistence type="predicted"/>
<keyword evidence="4" id="KW-0547">Nucleotide-binding</keyword>
<evidence type="ECO:0000256" key="7">
    <source>
        <dbReference type="ARBA" id="ARBA00023012"/>
    </source>
</evidence>
<keyword evidence="8" id="KW-1133">Transmembrane helix</keyword>
<dbReference type="PROSITE" id="PS50109">
    <property type="entry name" value="HIS_KIN"/>
    <property type="match status" value="1"/>
</dbReference>
<dbReference type="InterPro" id="IPR004358">
    <property type="entry name" value="Sig_transdc_His_kin-like_C"/>
</dbReference>